<dbReference type="EMBL" id="JAUSUD010000015">
    <property type="protein sequence ID" value="MDQ0231864.1"/>
    <property type="molecule type" value="Genomic_DNA"/>
</dbReference>
<evidence type="ECO:0000313" key="1">
    <source>
        <dbReference type="EMBL" id="MDQ0231864.1"/>
    </source>
</evidence>
<organism evidence="1 2">
    <name type="scientific">Metabacillus malikii</name>
    <dbReference type="NCBI Taxonomy" id="1504265"/>
    <lineage>
        <taxon>Bacteria</taxon>
        <taxon>Bacillati</taxon>
        <taxon>Bacillota</taxon>
        <taxon>Bacilli</taxon>
        <taxon>Bacillales</taxon>
        <taxon>Bacillaceae</taxon>
        <taxon>Metabacillus</taxon>
    </lineage>
</organism>
<dbReference type="Proteomes" id="UP001234495">
    <property type="component" value="Unassembled WGS sequence"/>
</dbReference>
<evidence type="ECO:0008006" key="3">
    <source>
        <dbReference type="Google" id="ProtNLM"/>
    </source>
</evidence>
<dbReference type="RefSeq" id="WP_307343532.1">
    <property type="nucleotide sequence ID" value="NZ_JAUSUD010000015.1"/>
</dbReference>
<reference evidence="1 2" key="1">
    <citation type="submission" date="2023-07" db="EMBL/GenBank/DDBJ databases">
        <title>Genomic Encyclopedia of Type Strains, Phase IV (KMG-IV): sequencing the most valuable type-strain genomes for metagenomic binning, comparative biology and taxonomic classification.</title>
        <authorList>
            <person name="Goeker M."/>
        </authorList>
    </citation>
    <scope>NUCLEOTIDE SEQUENCE [LARGE SCALE GENOMIC DNA]</scope>
    <source>
        <strain evidence="1 2">DSM 29005</strain>
    </source>
</reference>
<proteinExistence type="predicted"/>
<dbReference type="Pfam" id="PF14137">
    <property type="entry name" value="DUF4304"/>
    <property type="match status" value="1"/>
</dbReference>
<comment type="caution">
    <text evidence="1">The sequence shown here is derived from an EMBL/GenBank/DDBJ whole genome shotgun (WGS) entry which is preliminary data.</text>
</comment>
<dbReference type="InterPro" id="IPR025412">
    <property type="entry name" value="DUF4304"/>
</dbReference>
<protein>
    <recommendedName>
        <fullName evidence="3">DUF4304 domain-containing protein</fullName>
    </recommendedName>
</protein>
<evidence type="ECO:0000313" key="2">
    <source>
        <dbReference type="Proteomes" id="UP001234495"/>
    </source>
</evidence>
<accession>A0ABT9ZHV3</accession>
<gene>
    <name evidence="1" type="ORF">J2S19_003149</name>
</gene>
<keyword evidence="2" id="KW-1185">Reference proteome</keyword>
<sequence>MKQIYEHIKKNTISPLLKELGFKKKGNNYYKETNELAYTLNVQGSKWNDTERVDFRINLGIFSKAIYTPSYLQFSGYPVGKYPQVVDSVLQTSISSIKDGIDKWYVIESHTNVEKLEEMLLEDIEQVVMPYFHRFQTVHDVIDELEKHNDSSLYHLALLYHSLQNVNKVRDILLTEISETQNKEEIEDMRAFGKFLSINL</sequence>
<name>A0ABT9ZHV3_9BACI</name>